<comment type="caution">
    <text evidence="4">The sequence shown here is derived from an EMBL/GenBank/DDBJ whole genome shotgun (WGS) entry which is preliminary data.</text>
</comment>
<dbReference type="PANTHER" id="PTHR12526">
    <property type="entry name" value="GLYCOSYLTRANSFERASE"/>
    <property type="match status" value="1"/>
</dbReference>
<accession>A0A4Q7NQ90</accession>
<reference evidence="4 5" key="1">
    <citation type="submission" date="2019-02" db="EMBL/GenBank/DDBJ databases">
        <title>Genomic Encyclopedia of Type Strains, Phase IV (KMG-IV): sequencing the most valuable type-strain genomes for metagenomic binning, comparative biology and taxonomic classification.</title>
        <authorList>
            <person name="Goeker M."/>
        </authorList>
    </citation>
    <scope>NUCLEOTIDE SEQUENCE [LARGE SCALE GENOMIC DNA]</scope>
    <source>
        <strain evidence="4 5">DSM 45622</strain>
    </source>
</reference>
<keyword evidence="5" id="KW-1185">Reference proteome</keyword>
<evidence type="ECO:0000256" key="2">
    <source>
        <dbReference type="ARBA" id="ARBA00022679"/>
    </source>
</evidence>
<dbReference type="OrthoDB" id="9771846at2"/>
<dbReference type="RefSeq" id="WP_130493504.1">
    <property type="nucleotide sequence ID" value="NZ_SGXD01000003.1"/>
</dbReference>
<dbReference type="AlphaFoldDB" id="A0A4Q7NQ90"/>
<proteinExistence type="predicted"/>
<evidence type="ECO:0000313" key="5">
    <source>
        <dbReference type="Proteomes" id="UP000293638"/>
    </source>
</evidence>
<evidence type="ECO:0000313" key="4">
    <source>
        <dbReference type="EMBL" id="RZS87373.1"/>
    </source>
</evidence>
<keyword evidence="1" id="KW-0328">Glycosyltransferase</keyword>
<keyword evidence="2 4" id="KW-0808">Transferase</keyword>
<gene>
    <name evidence="4" type="ORF">EV189_2801</name>
</gene>
<dbReference type="InterPro" id="IPR028098">
    <property type="entry name" value="Glyco_trans_4-like_N"/>
</dbReference>
<protein>
    <submittedName>
        <fullName evidence="4">Glycosyltransferase involved in cell wall biosynthesis</fullName>
    </submittedName>
</protein>
<evidence type="ECO:0000259" key="3">
    <source>
        <dbReference type="Pfam" id="PF13439"/>
    </source>
</evidence>
<name>A0A4Q7NQ90_9ACTN</name>
<dbReference type="GO" id="GO:0016757">
    <property type="term" value="F:glycosyltransferase activity"/>
    <property type="evidence" value="ECO:0007669"/>
    <property type="project" value="UniProtKB-KW"/>
</dbReference>
<evidence type="ECO:0000256" key="1">
    <source>
        <dbReference type="ARBA" id="ARBA00022676"/>
    </source>
</evidence>
<dbReference type="Proteomes" id="UP000293638">
    <property type="component" value="Unassembled WGS sequence"/>
</dbReference>
<organism evidence="4 5">
    <name type="scientific">Motilibacter rhizosphaerae</name>
    <dbReference type="NCBI Taxonomy" id="598652"/>
    <lineage>
        <taxon>Bacteria</taxon>
        <taxon>Bacillati</taxon>
        <taxon>Actinomycetota</taxon>
        <taxon>Actinomycetes</taxon>
        <taxon>Motilibacterales</taxon>
        <taxon>Motilibacteraceae</taxon>
        <taxon>Motilibacter</taxon>
    </lineage>
</organism>
<sequence>MRIVLATPAAEAGGVWKHVLDLAAGFQQRGHQVTVALPPGAEPRMTEAADRLGLRAAPLQESRSLQADVWHLHLPKSLEWGALKWMAGARRVRGRATIVTEHLPRVPATDPTLPWDPGVVLGRAKPGAALAKTALKKAMLLPADRVIAVSEHSRRFLLSRYGLRPERVVAVPNGVVPPEVVEPVPDPEGVLRVLSVGALHFRKGYDVLLDAAALSSGTWSVSVIGEGREMEAIRARAAELPRTSVDLLGWRPDAARAAEAAHVLCLPSRSEAMPYSVLEAMACGRAVVASAVDGVPELVEDGVTGLLVPPDDPSALAAALDRLDKDRAAVLEMGAAGRARLLSRFTLETMLESTLRVYESA</sequence>
<dbReference type="SUPFAM" id="SSF53756">
    <property type="entry name" value="UDP-Glycosyltransferase/glycogen phosphorylase"/>
    <property type="match status" value="1"/>
</dbReference>
<dbReference type="Gene3D" id="3.40.50.2000">
    <property type="entry name" value="Glycogen Phosphorylase B"/>
    <property type="match status" value="2"/>
</dbReference>
<dbReference type="Pfam" id="PF13692">
    <property type="entry name" value="Glyco_trans_1_4"/>
    <property type="match status" value="1"/>
</dbReference>
<dbReference type="CDD" id="cd03801">
    <property type="entry name" value="GT4_PimA-like"/>
    <property type="match status" value="1"/>
</dbReference>
<dbReference type="Pfam" id="PF13439">
    <property type="entry name" value="Glyco_transf_4"/>
    <property type="match status" value="1"/>
</dbReference>
<dbReference type="EMBL" id="SGXD01000003">
    <property type="protein sequence ID" value="RZS87373.1"/>
    <property type="molecule type" value="Genomic_DNA"/>
</dbReference>
<dbReference type="PANTHER" id="PTHR12526:SF636">
    <property type="entry name" value="BLL3647 PROTEIN"/>
    <property type="match status" value="1"/>
</dbReference>
<feature type="domain" description="Glycosyltransferase subfamily 4-like N-terminal" evidence="3">
    <location>
        <begin position="13"/>
        <end position="175"/>
    </location>
</feature>